<evidence type="ECO:0000313" key="6">
    <source>
        <dbReference type="EMBL" id="GCC28051.1"/>
    </source>
</evidence>
<dbReference type="InterPro" id="IPR035986">
    <property type="entry name" value="PKD_dom_sf"/>
</dbReference>
<keyword evidence="7" id="KW-1185">Reference proteome</keyword>
<dbReference type="AlphaFoldDB" id="A0A401SCD9"/>
<feature type="signal peptide" evidence="4">
    <location>
        <begin position="1"/>
        <end position="17"/>
    </location>
</feature>
<feature type="transmembrane region" description="Helical" evidence="3">
    <location>
        <begin position="328"/>
        <end position="349"/>
    </location>
</feature>
<organism evidence="6 7">
    <name type="scientific">Chiloscyllium punctatum</name>
    <name type="common">Brownbanded bambooshark</name>
    <name type="synonym">Hemiscyllium punctatum</name>
    <dbReference type="NCBI Taxonomy" id="137246"/>
    <lineage>
        <taxon>Eukaryota</taxon>
        <taxon>Metazoa</taxon>
        <taxon>Chordata</taxon>
        <taxon>Craniata</taxon>
        <taxon>Vertebrata</taxon>
        <taxon>Chondrichthyes</taxon>
        <taxon>Elasmobranchii</taxon>
        <taxon>Galeomorphii</taxon>
        <taxon>Galeoidea</taxon>
        <taxon>Orectolobiformes</taxon>
        <taxon>Hemiscylliidae</taxon>
        <taxon>Chiloscyllium</taxon>
    </lineage>
</organism>
<dbReference type="Gene3D" id="2.60.40.10">
    <property type="entry name" value="Immunoglobulins"/>
    <property type="match status" value="1"/>
</dbReference>
<comment type="caution">
    <text evidence="6">The sequence shown here is derived from an EMBL/GenBank/DDBJ whole genome shotgun (WGS) entry which is preliminary data.</text>
</comment>
<dbReference type="Pfam" id="PF00801">
    <property type="entry name" value="PKD"/>
    <property type="match status" value="1"/>
</dbReference>
<evidence type="ECO:0000256" key="2">
    <source>
        <dbReference type="ARBA" id="ARBA00023180"/>
    </source>
</evidence>
<keyword evidence="3" id="KW-0472">Membrane</keyword>
<keyword evidence="3" id="KW-0812">Transmembrane</keyword>
<sequence length="434" mass="48542">MTSLELLLLLNTAVLSGMCLQYELVLSNDGPITTGAQGTVEARLVPKPGSKQEQLESQHYSFHWNVENPLAIVQSSEQELISSITVHSLAPKLYTVSAWVTRRGCSWCPQLAHGSTELLVTDFVVGTLSLKQPNSSTTFSRKGYELATKTPTQISFILYDPSDYFDTASFRYFWYFGDGERMVTNKSYTLHIYPTPGTYQLHVDVLANLNDSQQRTGIYGASLNLQDKIKNIEVKSLDDIHADHRKTFYIYVNGSPPLKICWLVSRSCVSVIDHSCDLMELPSSTVSNVSYTFRDLGPYTFNVKAENSVSSLQACYKITTWKSGIHPVWFIVPCVTLFTIILLFVLSIIMRKGSAQKDSIEVADFDFSPMSDKSVKEAWAPSRGTVHLCCISCGHRKHKSRSLSRREVHSLLKFSHTQIQAYSQGPGMCSSSPL</sequence>
<dbReference type="InterPro" id="IPR045219">
    <property type="entry name" value="PKAT"/>
</dbReference>
<gene>
    <name evidence="6" type="ORF">chiPu_0006477</name>
</gene>
<keyword evidence="1 4" id="KW-0732">Signal</keyword>
<dbReference type="OrthoDB" id="8510435at2759"/>
<dbReference type="CDD" id="cd00146">
    <property type="entry name" value="PKD"/>
    <property type="match status" value="1"/>
</dbReference>
<dbReference type="PANTHER" id="PTHR11861">
    <property type="entry name" value="MELANOCYTE PROTEIN PMEL 17-RELATED"/>
    <property type="match status" value="1"/>
</dbReference>
<evidence type="ECO:0000256" key="4">
    <source>
        <dbReference type="SAM" id="SignalP"/>
    </source>
</evidence>
<accession>A0A401SCD9</accession>
<keyword evidence="2" id="KW-0325">Glycoprotein</keyword>
<evidence type="ECO:0000256" key="3">
    <source>
        <dbReference type="SAM" id="Phobius"/>
    </source>
</evidence>
<protein>
    <recommendedName>
        <fullName evidence="5">PKD domain-containing protein</fullName>
    </recommendedName>
</protein>
<dbReference type="Proteomes" id="UP000287033">
    <property type="component" value="Unassembled WGS sequence"/>
</dbReference>
<reference evidence="6 7" key="1">
    <citation type="journal article" date="2018" name="Nat. Ecol. Evol.">
        <title>Shark genomes provide insights into elasmobranch evolution and the origin of vertebrates.</title>
        <authorList>
            <person name="Hara Y"/>
            <person name="Yamaguchi K"/>
            <person name="Onimaru K"/>
            <person name="Kadota M"/>
            <person name="Koyanagi M"/>
            <person name="Keeley SD"/>
            <person name="Tatsumi K"/>
            <person name="Tanaka K"/>
            <person name="Motone F"/>
            <person name="Kageyama Y"/>
            <person name="Nozu R"/>
            <person name="Adachi N"/>
            <person name="Nishimura O"/>
            <person name="Nakagawa R"/>
            <person name="Tanegashima C"/>
            <person name="Kiyatake I"/>
            <person name="Matsumoto R"/>
            <person name="Murakumo K"/>
            <person name="Nishida K"/>
            <person name="Terakita A"/>
            <person name="Kuratani S"/>
            <person name="Sato K"/>
            <person name="Hyodo S Kuraku.S."/>
        </authorList>
    </citation>
    <scope>NUCLEOTIDE SEQUENCE [LARGE SCALE GENOMIC DNA]</scope>
</reference>
<dbReference type="InterPro" id="IPR013783">
    <property type="entry name" value="Ig-like_fold"/>
</dbReference>
<evidence type="ECO:0000259" key="5">
    <source>
        <dbReference type="PROSITE" id="PS50093"/>
    </source>
</evidence>
<evidence type="ECO:0000313" key="7">
    <source>
        <dbReference type="Proteomes" id="UP000287033"/>
    </source>
</evidence>
<dbReference type="SUPFAM" id="SSF49299">
    <property type="entry name" value="PKD domain"/>
    <property type="match status" value="1"/>
</dbReference>
<feature type="domain" description="PKD" evidence="5">
    <location>
        <begin position="172"/>
        <end position="205"/>
    </location>
</feature>
<keyword evidence="3" id="KW-1133">Transmembrane helix</keyword>
<proteinExistence type="predicted"/>
<dbReference type="InterPro" id="IPR000601">
    <property type="entry name" value="PKD_dom"/>
</dbReference>
<dbReference type="OMA" id="PPLTMCW"/>
<evidence type="ECO:0000256" key="1">
    <source>
        <dbReference type="ARBA" id="ARBA00022729"/>
    </source>
</evidence>
<dbReference type="PROSITE" id="PS50093">
    <property type="entry name" value="PKD"/>
    <property type="match status" value="1"/>
</dbReference>
<dbReference type="STRING" id="137246.A0A401SCD9"/>
<feature type="chain" id="PRO_5019296616" description="PKD domain-containing protein" evidence="4">
    <location>
        <begin position="18"/>
        <end position="434"/>
    </location>
</feature>
<dbReference type="EMBL" id="BEZZ01000190">
    <property type="protein sequence ID" value="GCC28051.1"/>
    <property type="molecule type" value="Genomic_DNA"/>
</dbReference>
<dbReference type="PANTHER" id="PTHR11861:SF10">
    <property type="entry name" value="TRANSMEMBRANE PROTEIN 130"/>
    <property type="match status" value="1"/>
</dbReference>
<name>A0A401SCD9_CHIPU</name>
<dbReference type="GO" id="GO:0005886">
    <property type="term" value="C:plasma membrane"/>
    <property type="evidence" value="ECO:0007669"/>
    <property type="project" value="TreeGrafter"/>
</dbReference>